<reference evidence="4 5" key="1">
    <citation type="submission" date="2019-03" db="EMBL/GenBank/DDBJ databases">
        <title>Genomics of glacier-inhabiting Cryobacterium strains.</title>
        <authorList>
            <person name="Liu Q."/>
            <person name="Xin Y.-H."/>
        </authorList>
    </citation>
    <scope>NUCLEOTIDE SEQUENCE [LARGE SCALE GENOMIC DNA]</scope>
    <source>
        <strain evidence="4 5">Sr36</strain>
    </source>
</reference>
<keyword evidence="2" id="KW-0812">Transmembrane</keyword>
<feature type="transmembrane region" description="Helical" evidence="2">
    <location>
        <begin position="147"/>
        <end position="172"/>
    </location>
</feature>
<gene>
    <name evidence="4" type="ORF">E3T47_07815</name>
</gene>
<feature type="transmembrane region" description="Helical" evidence="2">
    <location>
        <begin position="387"/>
        <end position="405"/>
    </location>
</feature>
<evidence type="ECO:0000313" key="5">
    <source>
        <dbReference type="Proteomes" id="UP000298154"/>
    </source>
</evidence>
<accession>A0A4R9ANR4</accession>
<feature type="domain" description="Phage shock protein PspC N-terminal" evidence="3">
    <location>
        <begin position="45"/>
        <end position="96"/>
    </location>
</feature>
<feature type="transmembrane region" description="Helical" evidence="2">
    <location>
        <begin position="328"/>
        <end position="347"/>
    </location>
</feature>
<organism evidence="4 5">
    <name type="scientific">Cryobacterium ruanii</name>
    <dbReference type="NCBI Taxonomy" id="1259197"/>
    <lineage>
        <taxon>Bacteria</taxon>
        <taxon>Bacillati</taxon>
        <taxon>Actinomycetota</taxon>
        <taxon>Actinomycetes</taxon>
        <taxon>Micrococcales</taxon>
        <taxon>Microbacteriaceae</taxon>
        <taxon>Cryobacterium</taxon>
    </lineage>
</organism>
<evidence type="ECO:0000256" key="1">
    <source>
        <dbReference type="SAM" id="MobiDB-lite"/>
    </source>
</evidence>
<dbReference type="AlphaFoldDB" id="A0A4R9ANR4"/>
<dbReference type="EMBL" id="SOHK01000012">
    <property type="protein sequence ID" value="TFD66386.1"/>
    <property type="molecule type" value="Genomic_DNA"/>
</dbReference>
<proteinExistence type="predicted"/>
<feature type="transmembrane region" description="Helical" evidence="2">
    <location>
        <begin position="114"/>
        <end position="135"/>
    </location>
</feature>
<feature type="transmembrane region" description="Helical" evidence="2">
    <location>
        <begin position="359"/>
        <end position="380"/>
    </location>
</feature>
<comment type="caution">
    <text evidence="4">The sequence shown here is derived from an EMBL/GenBank/DDBJ whole genome shotgun (WGS) entry which is preliminary data.</text>
</comment>
<dbReference type="InterPro" id="IPR007168">
    <property type="entry name" value="Phageshock_PspC_N"/>
</dbReference>
<name>A0A4R9ANR4_9MICO</name>
<evidence type="ECO:0000313" key="4">
    <source>
        <dbReference type="EMBL" id="TFD66386.1"/>
    </source>
</evidence>
<feature type="transmembrane region" description="Helical" evidence="2">
    <location>
        <begin position="72"/>
        <end position="94"/>
    </location>
</feature>
<dbReference type="Proteomes" id="UP000298154">
    <property type="component" value="Unassembled WGS sequence"/>
</dbReference>
<evidence type="ECO:0000256" key="2">
    <source>
        <dbReference type="SAM" id="Phobius"/>
    </source>
</evidence>
<dbReference type="OrthoDB" id="7359894at2"/>
<keyword evidence="2" id="KW-1133">Transmembrane helix</keyword>
<dbReference type="Pfam" id="PF04024">
    <property type="entry name" value="PspC"/>
    <property type="match status" value="1"/>
</dbReference>
<evidence type="ECO:0000259" key="3">
    <source>
        <dbReference type="Pfam" id="PF04024"/>
    </source>
</evidence>
<keyword evidence="2" id="KW-0472">Membrane</keyword>
<feature type="region of interest" description="Disordered" evidence="1">
    <location>
        <begin position="179"/>
        <end position="238"/>
    </location>
</feature>
<feature type="compositionally biased region" description="Low complexity" evidence="1">
    <location>
        <begin position="267"/>
        <end position="279"/>
    </location>
</feature>
<keyword evidence="5" id="KW-1185">Reference proteome</keyword>
<protein>
    <submittedName>
        <fullName evidence="4">PspC domain-containing protein</fullName>
    </submittedName>
</protein>
<feature type="region of interest" description="Disordered" evidence="1">
    <location>
        <begin position="267"/>
        <end position="287"/>
    </location>
</feature>
<feature type="compositionally biased region" description="Low complexity" evidence="1">
    <location>
        <begin position="224"/>
        <end position="238"/>
    </location>
</feature>
<sequence>MAAISARCHTRIMTDTPRADAPHPAQRPDQISRFFDWIRGSGLNRDGDRWIAGVCGGIAARTGLDPLIVRGIAVVIAILGGPVVFAYAVGWALLPRGAGRIYAEDAIRGRFQPAMIAIGAFLLFTVVPLFRGFWWNGPTGLWALPDWLIGIFSLGWGLAMAAAIVWLVVFLARRSQKPQPPTGSGPAFGPDAPSAGPFGPGSVYDPKPKSGSGSGPGSGPRQQTDAPSAAPGSSATTASDTIAATDNTDPTTATAPTLAFAAASTATNSAPTAAPTRTAPYPPVNPYASAYAPDSARSIRSEQNRLWQEQNRARQAAHRARVQARRPGAGFSAIVLGLALAMGAVAAGVNSNGVWSLDAVVLGVAFALGVLALGIVIAGIRGRTDGAMGGFAFLAAATLVLLGVFPQGTQFSAVGNTVWSLSANSASANPVTGYAMIVGNTTLDLRDFDNPGLDEDSVIDVWLLVGATDIQLPSNAPVHVESRALVGGVEYSGRAVAAENGEQTGVFAFDRRTFNANNRSDGPLVRIWTLAGVVTLDSSID</sequence>